<dbReference type="Proteomes" id="UP001596996">
    <property type="component" value="Unassembled WGS sequence"/>
</dbReference>
<protein>
    <submittedName>
        <fullName evidence="2">LexA family protein</fullName>
    </submittedName>
</protein>
<organism evidence="2 3">
    <name type="scientific">Seminibacterium arietis</name>
    <dbReference type="NCBI Taxonomy" id="1173502"/>
    <lineage>
        <taxon>Bacteria</taxon>
        <taxon>Pseudomonadati</taxon>
        <taxon>Pseudomonadota</taxon>
        <taxon>Gammaproteobacteria</taxon>
        <taxon>Pasteurellales</taxon>
        <taxon>Pasteurellaceae</taxon>
        <taxon>Seminibacterium</taxon>
    </lineage>
</organism>
<keyword evidence="3" id="KW-1185">Reference proteome</keyword>
<dbReference type="RefSeq" id="WP_380819390.1">
    <property type="nucleotide sequence ID" value="NZ_JBHTJN010000008.1"/>
</dbReference>
<dbReference type="Pfam" id="PF00717">
    <property type="entry name" value="Peptidase_S24"/>
    <property type="match status" value="1"/>
</dbReference>
<dbReference type="InterPro" id="IPR015927">
    <property type="entry name" value="Peptidase_S24_S26A/B/C"/>
</dbReference>
<dbReference type="InterPro" id="IPR039418">
    <property type="entry name" value="LexA-like"/>
</dbReference>
<dbReference type="CDD" id="cd06529">
    <property type="entry name" value="S24_LexA-like"/>
    <property type="match status" value="1"/>
</dbReference>
<gene>
    <name evidence="2" type="ORF">ACFQ02_03475</name>
</gene>
<evidence type="ECO:0000313" key="3">
    <source>
        <dbReference type="Proteomes" id="UP001596996"/>
    </source>
</evidence>
<dbReference type="EMBL" id="JBHTJN010000008">
    <property type="protein sequence ID" value="MFD0965914.1"/>
    <property type="molecule type" value="Genomic_DNA"/>
</dbReference>
<evidence type="ECO:0000313" key="2">
    <source>
        <dbReference type="EMBL" id="MFD0965914.1"/>
    </source>
</evidence>
<sequence length="150" mass="16990">MMKPIANIAMQKKLPFSYCPIPFYSDNEQIASPFSKKLDLNLYCIKHPTKTCFIQVKKPNMIAWGIEEGDILIVEQNERLSTGDLVVIASKQGFSVYELISDKESEFIFLPLNAKMNSIRISDSSQLPIIGVITNIIHQIKSNKLMRLVA</sequence>
<dbReference type="SUPFAM" id="SSF51306">
    <property type="entry name" value="LexA/Signal peptidase"/>
    <property type="match status" value="1"/>
</dbReference>
<comment type="caution">
    <text evidence="2">The sequence shown here is derived from an EMBL/GenBank/DDBJ whole genome shotgun (WGS) entry which is preliminary data.</text>
</comment>
<dbReference type="InterPro" id="IPR036286">
    <property type="entry name" value="LexA/Signal_pep-like_sf"/>
</dbReference>
<accession>A0ABW3I909</accession>
<proteinExistence type="predicted"/>
<reference evidence="3" key="1">
    <citation type="journal article" date="2019" name="Int. J. Syst. Evol. Microbiol.">
        <title>The Global Catalogue of Microorganisms (GCM) 10K type strain sequencing project: providing services to taxonomists for standard genome sequencing and annotation.</title>
        <authorList>
            <consortium name="The Broad Institute Genomics Platform"/>
            <consortium name="The Broad Institute Genome Sequencing Center for Infectious Disease"/>
            <person name="Wu L."/>
            <person name="Ma J."/>
        </authorList>
    </citation>
    <scope>NUCLEOTIDE SEQUENCE [LARGE SCALE GENOMIC DNA]</scope>
    <source>
        <strain evidence="3">CCUG 61707</strain>
    </source>
</reference>
<feature type="domain" description="Peptidase S24/S26A/S26B/S26C" evidence="1">
    <location>
        <begin position="32"/>
        <end position="133"/>
    </location>
</feature>
<evidence type="ECO:0000259" key="1">
    <source>
        <dbReference type="Pfam" id="PF00717"/>
    </source>
</evidence>
<dbReference type="Gene3D" id="2.10.109.10">
    <property type="entry name" value="Umud Fragment, subunit A"/>
    <property type="match status" value="1"/>
</dbReference>
<name>A0ABW3I909_9PAST</name>